<dbReference type="SUPFAM" id="SSF56281">
    <property type="entry name" value="Metallo-hydrolase/oxidoreductase"/>
    <property type="match status" value="1"/>
</dbReference>
<evidence type="ECO:0008006" key="3">
    <source>
        <dbReference type="Google" id="ProtNLM"/>
    </source>
</evidence>
<name>A0A497EYH2_9CREN</name>
<proteinExistence type="predicted"/>
<accession>A0A497EYH2</accession>
<sequence>SRQLVLNVKLAAVLARLSEKGIENFPNLGNLLIYSPKRKRLTKWKKSFLAGAVKSSFNKSFSEREYELGAKYGGVIEAEDILRHPDNYILVTSYYSYDDLVELYRCSKGDFRDALEGGVYIMSTSEPFEEELEIRFEKLKNWIRILGMTYYPIHSSGHIRPLDLKKFLDYVGVKCIIPIHSEAPHFLASFVKDLNLKVLCPVKGETLKL</sequence>
<feature type="non-terminal residue" evidence="1">
    <location>
        <position position="1"/>
    </location>
</feature>
<comment type="caution">
    <text evidence="1">The sequence shown here is derived from an EMBL/GenBank/DDBJ whole genome shotgun (WGS) entry which is preliminary data.</text>
</comment>
<evidence type="ECO:0000313" key="1">
    <source>
        <dbReference type="EMBL" id="RLE52102.1"/>
    </source>
</evidence>
<dbReference type="InterPro" id="IPR042173">
    <property type="entry name" value="RNase_J_2"/>
</dbReference>
<protein>
    <recommendedName>
        <fullName evidence="3">Zn-dependent metallo-hydrolase RNA specificity domain-containing protein</fullName>
    </recommendedName>
</protein>
<dbReference type="AlphaFoldDB" id="A0A497EYH2"/>
<dbReference type="Gene3D" id="3.60.15.10">
    <property type="entry name" value="Ribonuclease Z/Hydroxyacylglutathione hydrolase-like"/>
    <property type="match status" value="1"/>
</dbReference>
<dbReference type="Proteomes" id="UP000269499">
    <property type="component" value="Unassembled WGS sequence"/>
</dbReference>
<gene>
    <name evidence="1" type="ORF">DRJ26_05070</name>
</gene>
<dbReference type="Gene3D" id="3.40.50.10710">
    <property type="entry name" value="Metallo-hydrolase/oxidoreductase"/>
    <property type="match status" value="1"/>
</dbReference>
<evidence type="ECO:0000313" key="2">
    <source>
        <dbReference type="Proteomes" id="UP000269499"/>
    </source>
</evidence>
<organism evidence="1 2">
    <name type="scientific">Thermoproteota archaeon</name>
    <dbReference type="NCBI Taxonomy" id="2056631"/>
    <lineage>
        <taxon>Archaea</taxon>
        <taxon>Thermoproteota</taxon>
    </lineage>
</organism>
<dbReference type="EMBL" id="QMRA01000133">
    <property type="protein sequence ID" value="RLE52102.1"/>
    <property type="molecule type" value="Genomic_DNA"/>
</dbReference>
<reference evidence="1 2" key="1">
    <citation type="submission" date="2018-06" db="EMBL/GenBank/DDBJ databases">
        <title>Extensive metabolic versatility and redundancy in microbially diverse, dynamic hydrothermal sediments.</title>
        <authorList>
            <person name="Dombrowski N."/>
            <person name="Teske A."/>
            <person name="Baker B.J."/>
        </authorList>
    </citation>
    <scope>NUCLEOTIDE SEQUENCE [LARGE SCALE GENOMIC DNA]</scope>
    <source>
        <strain evidence="1">B20_G2</strain>
    </source>
</reference>
<dbReference type="InterPro" id="IPR036866">
    <property type="entry name" value="RibonucZ/Hydroxyglut_hydro"/>
</dbReference>